<reference evidence="3" key="2">
    <citation type="submission" date="2021-08" db="EMBL/GenBank/DDBJ databases">
        <authorList>
            <person name="Tani A."/>
            <person name="Ola A."/>
            <person name="Ogura Y."/>
            <person name="Katsura K."/>
            <person name="Hayashi T."/>
        </authorList>
    </citation>
    <scope>NUCLEOTIDE SEQUENCE</scope>
    <source>
        <strain evidence="3">DSM 23632</strain>
    </source>
</reference>
<dbReference type="InterPro" id="IPR012495">
    <property type="entry name" value="TadE-like_dom"/>
</dbReference>
<protein>
    <recommendedName>
        <fullName evidence="2">TadE-like domain-containing protein</fullName>
    </recommendedName>
</protein>
<keyword evidence="1" id="KW-0812">Transmembrane</keyword>
<feature type="transmembrane region" description="Helical" evidence="1">
    <location>
        <begin position="138"/>
        <end position="161"/>
    </location>
</feature>
<dbReference type="RefSeq" id="WP_283214983.1">
    <property type="nucleotide sequence ID" value="NZ_BPRB01000115.1"/>
</dbReference>
<feature type="transmembrane region" description="Helical" evidence="1">
    <location>
        <begin position="21"/>
        <end position="42"/>
    </location>
</feature>
<feature type="domain" description="TadE-like" evidence="2">
    <location>
        <begin position="19"/>
        <end position="61"/>
    </location>
</feature>
<name>A0ABQ4TYX6_9HYPH</name>
<keyword evidence="1" id="KW-1133">Transmembrane helix</keyword>
<dbReference type="Pfam" id="PF07811">
    <property type="entry name" value="TadE"/>
    <property type="match status" value="1"/>
</dbReference>
<keyword evidence="4" id="KW-1185">Reference proteome</keyword>
<sequence length="166" mass="17029">MPLRTRRPTSHAILPHRGGATAIEFALIAPVFLLILCAWTEVGLCLMMGSALDNAARDASRLIRTGAASEASFKAAVCAKVAPIIPCTGIVYNVQTGSSFSGLGVVTVSSTGTLSSTGFTVGGSGAAMLVQVAYPKPAFFSSLLKAAGFGGNVLILTTLAFQNESY</sequence>
<evidence type="ECO:0000256" key="1">
    <source>
        <dbReference type="SAM" id="Phobius"/>
    </source>
</evidence>
<dbReference type="EMBL" id="BPRB01000115">
    <property type="protein sequence ID" value="GJE60077.1"/>
    <property type="molecule type" value="Genomic_DNA"/>
</dbReference>
<evidence type="ECO:0000259" key="2">
    <source>
        <dbReference type="Pfam" id="PF07811"/>
    </source>
</evidence>
<evidence type="ECO:0000313" key="3">
    <source>
        <dbReference type="EMBL" id="GJE60077.1"/>
    </source>
</evidence>
<dbReference type="Proteomes" id="UP001055057">
    <property type="component" value="Unassembled WGS sequence"/>
</dbReference>
<gene>
    <name evidence="3" type="ORF">MPOCJGCO_2187</name>
</gene>
<reference evidence="3" key="1">
    <citation type="journal article" date="2021" name="Front. Microbiol.">
        <title>Comprehensive Comparative Genomics and Phenotyping of Methylobacterium Species.</title>
        <authorList>
            <person name="Alessa O."/>
            <person name="Ogura Y."/>
            <person name="Fujitani Y."/>
            <person name="Takami H."/>
            <person name="Hayashi T."/>
            <person name="Sahin N."/>
            <person name="Tani A."/>
        </authorList>
    </citation>
    <scope>NUCLEOTIDE SEQUENCE</scope>
    <source>
        <strain evidence="3">DSM 23632</strain>
    </source>
</reference>
<comment type="caution">
    <text evidence="3">The sequence shown here is derived from an EMBL/GenBank/DDBJ whole genome shotgun (WGS) entry which is preliminary data.</text>
</comment>
<proteinExistence type="predicted"/>
<accession>A0ABQ4TYX6</accession>
<evidence type="ECO:0000313" key="4">
    <source>
        <dbReference type="Proteomes" id="UP001055057"/>
    </source>
</evidence>
<keyword evidence="1" id="KW-0472">Membrane</keyword>
<organism evidence="3 4">
    <name type="scientific">Methylobacterium trifolii</name>
    <dbReference type="NCBI Taxonomy" id="1003092"/>
    <lineage>
        <taxon>Bacteria</taxon>
        <taxon>Pseudomonadati</taxon>
        <taxon>Pseudomonadota</taxon>
        <taxon>Alphaproteobacteria</taxon>
        <taxon>Hyphomicrobiales</taxon>
        <taxon>Methylobacteriaceae</taxon>
        <taxon>Methylobacterium</taxon>
    </lineage>
</organism>